<evidence type="ECO:0000256" key="8">
    <source>
        <dbReference type="ARBA" id="ARBA00023224"/>
    </source>
</evidence>
<evidence type="ECO:0000256" key="1">
    <source>
        <dbReference type="ARBA" id="ARBA00004651"/>
    </source>
</evidence>
<dbReference type="Pfam" id="PF00001">
    <property type="entry name" value="7tm_1"/>
    <property type="match status" value="1"/>
</dbReference>
<evidence type="ECO:0000256" key="5">
    <source>
        <dbReference type="ARBA" id="ARBA00023040"/>
    </source>
</evidence>
<feature type="transmembrane region" description="Helical" evidence="9">
    <location>
        <begin position="102"/>
        <end position="123"/>
    </location>
</feature>
<dbReference type="GeneID" id="6753622"/>
<evidence type="ECO:0000256" key="2">
    <source>
        <dbReference type="ARBA" id="ARBA00022475"/>
    </source>
</evidence>
<dbReference type="InParanoid" id="B3RY06"/>
<evidence type="ECO:0000256" key="4">
    <source>
        <dbReference type="ARBA" id="ARBA00022989"/>
    </source>
</evidence>
<dbReference type="CTD" id="6753622"/>
<dbReference type="InterPro" id="IPR017452">
    <property type="entry name" value="GPCR_Rhodpsn_7TM"/>
</dbReference>
<organism evidence="11 12">
    <name type="scientific">Trichoplax adhaerens</name>
    <name type="common">Trichoplax reptans</name>
    <dbReference type="NCBI Taxonomy" id="10228"/>
    <lineage>
        <taxon>Eukaryota</taxon>
        <taxon>Metazoa</taxon>
        <taxon>Placozoa</taxon>
        <taxon>Uniplacotomia</taxon>
        <taxon>Trichoplacea</taxon>
        <taxon>Trichoplacidae</taxon>
        <taxon>Trichoplax</taxon>
    </lineage>
</organism>
<dbReference type="Gene3D" id="1.20.1070.10">
    <property type="entry name" value="Rhodopsin 7-helix transmembrane proteins"/>
    <property type="match status" value="1"/>
</dbReference>
<dbReference type="EMBL" id="DS985245">
    <property type="protein sequence ID" value="EDV24519.1"/>
    <property type="molecule type" value="Genomic_DNA"/>
</dbReference>
<feature type="transmembrane region" description="Helical" evidence="9">
    <location>
        <begin position="188"/>
        <end position="209"/>
    </location>
</feature>
<evidence type="ECO:0000256" key="6">
    <source>
        <dbReference type="ARBA" id="ARBA00023136"/>
    </source>
</evidence>
<feature type="transmembrane region" description="Helical" evidence="9">
    <location>
        <begin position="20"/>
        <end position="43"/>
    </location>
</feature>
<dbReference type="InterPro" id="IPR000276">
    <property type="entry name" value="GPCR_Rhodpsn"/>
</dbReference>
<dbReference type="RefSeq" id="XP_002112409.1">
    <property type="nucleotide sequence ID" value="XM_002112373.1"/>
</dbReference>
<dbReference type="AlphaFoldDB" id="B3RY06"/>
<evidence type="ECO:0000313" key="11">
    <source>
        <dbReference type="EMBL" id="EDV24519.1"/>
    </source>
</evidence>
<sequence>MDSHNYSNFFNVTSEVALSFVVLQPIYFFFGFIGNGAVCVSLLRKWKKLQVNDYFVINLALSDGLSIIGSMISYFPSFIRIYINDIPVYQTDSISCRFNGGIIIYCALVSIYSMMFLAVIRYLKIVRSQISYRLIKGKRFVFTFWVINWVFPLIVVVPPVIGFWISYFPFLVAMTLSCFYSNPLLDKLLVLTISVTYTSSLVNPIIFLINNSRVQKRISGIMGKWRTAPSG</sequence>
<dbReference type="PANTHER" id="PTHR24228:SF74">
    <property type="entry name" value="G-PROTEIN COUPLED RECEPTORS FAMILY 1 PROFILE DOMAIN-CONTAINING PROTEIN"/>
    <property type="match status" value="1"/>
</dbReference>
<evidence type="ECO:0000256" key="3">
    <source>
        <dbReference type="ARBA" id="ARBA00022692"/>
    </source>
</evidence>
<evidence type="ECO:0000256" key="7">
    <source>
        <dbReference type="ARBA" id="ARBA00023170"/>
    </source>
</evidence>
<comment type="subcellular location">
    <subcellularLocation>
        <location evidence="1">Cell membrane</location>
        <topology evidence="1">Multi-pass membrane protein</topology>
    </subcellularLocation>
</comment>
<dbReference type="PhylomeDB" id="B3RY06"/>
<proteinExistence type="predicted"/>
<keyword evidence="3 9" id="KW-0812">Transmembrane</keyword>
<accession>B3RY06</accession>
<dbReference type="GO" id="GO:0005886">
    <property type="term" value="C:plasma membrane"/>
    <property type="evidence" value="ECO:0007669"/>
    <property type="project" value="UniProtKB-SubCell"/>
</dbReference>
<name>B3RY06_TRIAD</name>
<dbReference type="GO" id="GO:0004930">
    <property type="term" value="F:G protein-coupled receptor activity"/>
    <property type="evidence" value="ECO:0007669"/>
    <property type="project" value="UniProtKB-KW"/>
</dbReference>
<dbReference type="OrthoDB" id="9046662at2759"/>
<keyword evidence="8" id="KW-0807">Transducer</keyword>
<dbReference type="KEGG" id="tad:TRIADDRAFT_56394"/>
<reference evidence="11 12" key="1">
    <citation type="journal article" date="2008" name="Nature">
        <title>The Trichoplax genome and the nature of placozoans.</title>
        <authorList>
            <person name="Srivastava M."/>
            <person name="Begovic E."/>
            <person name="Chapman J."/>
            <person name="Putnam N.H."/>
            <person name="Hellsten U."/>
            <person name="Kawashima T."/>
            <person name="Kuo A."/>
            <person name="Mitros T."/>
            <person name="Salamov A."/>
            <person name="Carpenter M.L."/>
            <person name="Signorovitch A.Y."/>
            <person name="Moreno M.A."/>
            <person name="Kamm K."/>
            <person name="Grimwood J."/>
            <person name="Schmutz J."/>
            <person name="Shapiro H."/>
            <person name="Grigoriev I.V."/>
            <person name="Buss L.W."/>
            <person name="Schierwater B."/>
            <person name="Dellaporta S.L."/>
            <person name="Rokhsar D.S."/>
        </authorList>
    </citation>
    <scope>NUCLEOTIDE SEQUENCE [LARGE SCALE GENOMIC DNA]</scope>
    <source>
        <strain evidence="11 12">Grell-BS-1999</strain>
    </source>
</reference>
<keyword evidence="12" id="KW-1185">Reference proteome</keyword>
<dbReference type="PANTHER" id="PTHR24228">
    <property type="entry name" value="B2 BRADYKININ RECEPTOR/ANGIOTENSIN II RECEPTOR"/>
    <property type="match status" value="1"/>
</dbReference>
<dbReference type="HOGENOM" id="CLU_1201202_0_0_1"/>
<evidence type="ECO:0000259" key="10">
    <source>
        <dbReference type="PROSITE" id="PS50262"/>
    </source>
</evidence>
<evidence type="ECO:0000313" key="12">
    <source>
        <dbReference type="Proteomes" id="UP000009022"/>
    </source>
</evidence>
<protein>
    <recommendedName>
        <fullName evidence="10">G-protein coupled receptors family 1 profile domain-containing protein</fullName>
    </recommendedName>
</protein>
<dbReference type="PRINTS" id="PR00237">
    <property type="entry name" value="GPCRRHODOPSN"/>
</dbReference>
<keyword evidence="4 9" id="KW-1133">Transmembrane helix</keyword>
<feature type="transmembrane region" description="Helical" evidence="9">
    <location>
        <begin position="55"/>
        <end position="82"/>
    </location>
</feature>
<keyword evidence="5" id="KW-0297">G-protein coupled receptor</keyword>
<gene>
    <name evidence="11" type="ORF">TRIADDRAFT_56394</name>
</gene>
<dbReference type="Proteomes" id="UP000009022">
    <property type="component" value="Unassembled WGS sequence"/>
</dbReference>
<keyword evidence="2" id="KW-1003">Cell membrane</keyword>
<keyword evidence="6 9" id="KW-0472">Membrane</keyword>
<evidence type="ECO:0000256" key="9">
    <source>
        <dbReference type="SAM" id="Phobius"/>
    </source>
</evidence>
<dbReference type="PROSITE" id="PS50262">
    <property type="entry name" value="G_PROTEIN_RECEP_F1_2"/>
    <property type="match status" value="1"/>
</dbReference>
<dbReference type="SUPFAM" id="SSF81321">
    <property type="entry name" value="Family A G protein-coupled receptor-like"/>
    <property type="match status" value="1"/>
</dbReference>
<feature type="transmembrane region" description="Helical" evidence="9">
    <location>
        <begin position="144"/>
        <end position="168"/>
    </location>
</feature>
<keyword evidence="7" id="KW-0675">Receptor</keyword>
<feature type="domain" description="G-protein coupled receptors family 1 profile" evidence="10">
    <location>
        <begin position="34"/>
        <end position="209"/>
    </location>
</feature>